<dbReference type="AlphaFoldDB" id="A0A089YCI8"/>
<dbReference type="Proteomes" id="UP000029493">
    <property type="component" value="Chromosome"/>
</dbReference>
<accession>A0A089YCI8</accession>
<dbReference type="KEGG" id="psw:LK03_09530"/>
<protein>
    <submittedName>
        <fullName evidence="1">Uncharacterized protein</fullName>
    </submittedName>
</protein>
<dbReference type="STRING" id="157783.LK03_09530"/>
<name>A0A089YCI8_9PSED</name>
<evidence type="ECO:0000313" key="2">
    <source>
        <dbReference type="Proteomes" id="UP000029493"/>
    </source>
</evidence>
<dbReference type="EMBL" id="CP009455">
    <property type="protein sequence ID" value="AIR89508.1"/>
    <property type="molecule type" value="Genomic_DNA"/>
</dbReference>
<sequence length="123" mass="13593">MTDDPRDYLDLSDIPEHQQDLRLLQHKASWRLDEKLNEVGVTTPAAQIFLNSHDGNGLVIDSASLIDLVVNAVQHGDLPSPSEDYSGLFYVQSSFDDAHRVGDELLLDQAMDVVGQVHAQLQG</sequence>
<organism evidence="1 2">
    <name type="scientific">Pseudomonas cremoricolorata</name>
    <dbReference type="NCBI Taxonomy" id="157783"/>
    <lineage>
        <taxon>Bacteria</taxon>
        <taxon>Pseudomonadati</taxon>
        <taxon>Pseudomonadota</taxon>
        <taxon>Gammaproteobacteria</taxon>
        <taxon>Pseudomonadales</taxon>
        <taxon>Pseudomonadaceae</taxon>
        <taxon>Pseudomonas</taxon>
    </lineage>
</organism>
<reference evidence="1 2" key="1">
    <citation type="submission" date="2014-09" db="EMBL/GenBank/DDBJ databases">
        <authorList>
            <person name="Chan K.-G."/>
        </authorList>
    </citation>
    <scope>NUCLEOTIDE SEQUENCE [LARGE SCALE GENOMIC DNA]</scope>
    <source>
        <strain evidence="1 2">ND07</strain>
    </source>
</reference>
<gene>
    <name evidence="1" type="ORF">LK03_09530</name>
</gene>
<proteinExistence type="predicted"/>
<evidence type="ECO:0000313" key="1">
    <source>
        <dbReference type="EMBL" id="AIR89508.1"/>
    </source>
</evidence>
<keyword evidence="2" id="KW-1185">Reference proteome</keyword>
<dbReference type="RefSeq" id="WP_038412088.1">
    <property type="nucleotide sequence ID" value="NZ_CP009455.1"/>
</dbReference>
<dbReference type="OrthoDB" id="6888780at2"/>